<keyword evidence="2" id="KW-1185">Reference proteome</keyword>
<gene>
    <name evidence="1" type="ORF">MENTE1834_LOCUS27798</name>
</gene>
<organism evidence="1 2">
    <name type="scientific">Meloidogyne enterolobii</name>
    <name type="common">Root-knot nematode worm</name>
    <name type="synonym">Meloidogyne mayaguensis</name>
    <dbReference type="NCBI Taxonomy" id="390850"/>
    <lineage>
        <taxon>Eukaryota</taxon>
        <taxon>Metazoa</taxon>
        <taxon>Ecdysozoa</taxon>
        <taxon>Nematoda</taxon>
        <taxon>Chromadorea</taxon>
        <taxon>Rhabditida</taxon>
        <taxon>Tylenchina</taxon>
        <taxon>Tylenchomorpha</taxon>
        <taxon>Tylenchoidea</taxon>
        <taxon>Meloidogynidae</taxon>
        <taxon>Meloidogyninae</taxon>
        <taxon>Meloidogyne</taxon>
    </lineage>
</organism>
<dbReference type="EMBL" id="CAVMJV010000042">
    <property type="protein sequence ID" value="CAK5080621.1"/>
    <property type="molecule type" value="Genomic_DNA"/>
</dbReference>
<proteinExistence type="predicted"/>
<protein>
    <submittedName>
        <fullName evidence="1">Uncharacterized protein</fullName>
    </submittedName>
</protein>
<comment type="caution">
    <text evidence="1">The sequence shown here is derived from an EMBL/GenBank/DDBJ whole genome shotgun (WGS) entry which is preliminary data.</text>
</comment>
<name>A0ACB0ZNT6_MELEN</name>
<reference evidence="1" key="1">
    <citation type="submission" date="2023-11" db="EMBL/GenBank/DDBJ databases">
        <authorList>
            <person name="Poullet M."/>
        </authorList>
    </citation>
    <scope>NUCLEOTIDE SEQUENCE</scope>
    <source>
        <strain evidence="1">E1834</strain>
    </source>
</reference>
<evidence type="ECO:0000313" key="1">
    <source>
        <dbReference type="EMBL" id="CAK5080621.1"/>
    </source>
</evidence>
<evidence type="ECO:0000313" key="2">
    <source>
        <dbReference type="Proteomes" id="UP001497535"/>
    </source>
</evidence>
<sequence>MSGYSAIFVSVIGSGYPRISQELLTLMSCILNRAHSLFVFCLHKEHARLEAVKIIGKGGEKSRARVSSPFKFYFCRKTQSKFYASVAFYASFHHPLINKIIKNVY</sequence>
<dbReference type="Proteomes" id="UP001497535">
    <property type="component" value="Unassembled WGS sequence"/>
</dbReference>
<accession>A0ACB0ZNT6</accession>